<organism evidence="3 4">
    <name type="scientific">Seminavis robusta</name>
    <dbReference type="NCBI Taxonomy" id="568900"/>
    <lineage>
        <taxon>Eukaryota</taxon>
        <taxon>Sar</taxon>
        <taxon>Stramenopiles</taxon>
        <taxon>Ochrophyta</taxon>
        <taxon>Bacillariophyta</taxon>
        <taxon>Bacillariophyceae</taxon>
        <taxon>Bacillariophycidae</taxon>
        <taxon>Naviculales</taxon>
        <taxon>Naviculaceae</taxon>
        <taxon>Seminavis</taxon>
    </lineage>
</organism>
<dbReference type="EMBL" id="CAICTM010000915">
    <property type="protein sequence ID" value="CAB9518228.1"/>
    <property type="molecule type" value="Genomic_DNA"/>
</dbReference>
<keyword evidence="2" id="KW-0812">Transmembrane</keyword>
<sequence>MEKSSAQERQRATDIGTDHSGDHVDEGNSLVTVLTSSDVNNLTSSNTSVSRGHEKGFLQGVLVSLPLASAAAVLGAGGLAAILCITQTICPTTETQQVIEVRTSGDVVFRNLPRPPTQVEIAGVVEQIQNFFEILIARELGAVEKTATLLATAPTTFISYDVISYSETLDNFTVASSSSVQGEGDLSVFCNQTLRVNGNSSIMVEDGHEVSQNIIDLTTQNPNLTDFCLNYVANAQPPDSIYRNISCTELNIDFTSTTTEVPSSSPTLSPSTSPSFSSEPSTQPSTKPSISAQPSASASPTLSAQPSSSSPPSASAQPTLSASPSLSAQPTLSALPSLSIAPSALAQPTMSAHPSLSTAPSASSQPTLSALPSLSTAPSASSQPSLVAEPSTSLSPSLSLQPSLSAAPSGLSEMPSTKPSNSIVPSTQPSNSMLSLEPSTSMRPSIQPSLSESPTQQPSLVPSTQPSGSGQPSLSSAPSMQPSGSAAPSTSSVPSMQPSGSANPSVSLAPSWGPSNSPSRASGGRLAAPSSSEPSLPSSSGPSSQPSKAPTTLQPSKAPATSPPSKAPSTAPTGESFNFDDAPDPFLLLNHITATTTNPSDNPSSQPSQSPTRLARQSASGISTLEDRENFVFEDSSDEESFFWNDP</sequence>
<feature type="compositionally biased region" description="Low complexity" evidence="1">
    <location>
        <begin position="595"/>
        <end position="612"/>
    </location>
</feature>
<proteinExistence type="predicted"/>
<feature type="compositionally biased region" description="Low complexity" evidence="1">
    <location>
        <begin position="462"/>
        <end position="479"/>
    </location>
</feature>
<keyword evidence="4" id="KW-1185">Reference proteome</keyword>
<feature type="region of interest" description="Disordered" evidence="1">
    <location>
        <begin position="1"/>
        <end position="26"/>
    </location>
</feature>
<name>A0A9N8HK63_9STRA</name>
<feature type="compositionally biased region" description="Low complexity" evidence="1">
    <location>
        <begin position="350"/>
        <end position="412"/>
    </location>
</feature>
<keyword evidence="2" id="KW-1133">Transmembrane helix</keyword>
<reference evidence="3" key="1">
    <citation type="submission" date="2020-06" db="EMBL/GenBank/DDBJ databases">
        <authorList>
            <consortium name="Plant Systems Biology data submission"/>
        </authorList>
    </citation>
    <scope>NUCLEOTIDE SEQUENCE</scope>
    <source>
        <strain evidence="3">D6</strain>
    </source>
</reference>
<dbReference type="Proteomes" id="UP001153069">
    <property type="component" value="Unassembled WGS sequence"/>
</dbReference>
<accession>A0A9N8HK63</accession>
<protein>
    <submittedName>
        <fullName evidence="3">Uncharacterized protein</fullName>
    </submittedName>
</protein>
<comment type="caution">
    <text evidence="3">The sequence shown here is derived from an EMBL/GenBank/DDBJ whole genome shotgun (WGS) entry which is preliminary data.</text>
</comment>
<feature type="transmembrane region" description="Helical" evidence="2">
    <location>
        <begin position="61"/>
        <end position="83"/>
    </location>
</feature>
<feature type="region of interest" description="Disordered" evidence="1">
    <location>
        <begin position="257"/>
        <end position="329"/>
    </location>
</feature>
<evidence type="ECO:0000256" key="2">
    <source>
        <dbReference type="SAM" id="Phobius"/>
    </source>
</evidence>
<feature type="compositionally biased region" description="Polar residues" evidence="1">
    <location>
        <begin position="480"/>
        <end position="520"/>
    </location>
</feature>
<evidence type="ECO:0000313" key="3">
    <source>
        <dbReference type="EMBL" id="CAB9518228.1"/>
    </source>
</evidence>
<feature type="compositionally biased region" description="Low complexity" evidence="1">
    <location>
        <begin position="529"/>
        <end position="547"/>
    </location>
</feature>
<evidence type="ECO:0000313" key="4">
    <source>
        <dbReference type="Proteomes" id="UP001153069"/>
    </source>
</evidence>
<gene>
    <name evidence="3" type="ORF">SEMRO_917_G219850.1</name>
</gene>
<feature type="region of interest" description="Disordered" evidence="1">
    <location>
        <begin position="350"/>
        <end position="647"/>
    </location>
</feature>
<keyword evidence="2" id="KW-0472">Membrane</keyword>
<feature type="compositionally biased region" description="Polar residues" evidence="1">
    <location>
        <begin position="414"/>
        <end position="461"/>
    </location>
</feature>
<dbReference type="AlphaFoldDB" id="A0A9N8HK63"/>
<evidence type="ECO:0000256" key="1">
    <source>
        <dbReference type="SAM" id="MobiDB-lite"/>
    </source>
</evidence>